<evidence type="ECO:0000256" key="2">
    <source>
        <dbReference type="SAM" id="MobiDB-lite"/>
    </source>
</evidence>
<evidence type="ECO:0000313" key="5">
    <source>
        <dbReference type="Proteomes" id="UP000629468"/>
    </source>
</evidence>
<feature type="compositionally biased region" description="Low complexity" evidence="2">
    <location>
        <begin position="45"/>
        <end position="57"/>
    </location>
</feature>
<dbReference type="InterPro" id="IPR007111">
    <property type="entry name" value="NACHT_NTPase"/>
</dbReference>
<dbReference type="InterPro" id="IPR056884">
    <property type="entry name" value="NPHP3-like_N"/>
</dbReference>
<reference evidence="4 5" key="1">
    <citation type="journal article" name="Sci. Rep.">
        <title>Telomere-to-telomere assembled and centromere annotated genomes of the two main subspecies of the button mushroom Agaricus bisporus reveal especially polymorphic chromosome ends.</title>
        <authorList>
            <person name="Sonnenberg A.S.M."/>
            <person name="Sedaghat-Telgerd N."/>
            <person name="Lavrijssen B."/>
            <person name="Ohm R.A."/>
            <person name="Hendrickx P.M."/>
            <person name="Scholtmeijer K."/>
            <person name="Baars J.J.P."/>
            <person name="van Peer A."/>
        </authorList>
    </citation>
    <scope>NUCLEOTIDE SEQUENCE [LARGE SCALE GENOMIC DNA]</scope>
    <source>
        <strain evidence="4 5">H119_p4</strain>
    </source>
</reference>
<organism evidence="4 5">
    <name type="scientific">Agaricus bisporus var. burnettii</name>
    <dbReference type="NCBI Taxonomy" id="192524"/>
    <lineage>
        <taxon>Eukaryota</taxon>
        <taxon>Fungi</taxon>
        <taxon>Dikarya</taxon>
        <taxon>Basidiomycota</taxon>
        <taxon>Agaricomycotina</taxon>
        <taxon>Agaricomycetes</taxon>
        <taxon>Agaricomycetidae</taxon>
        <taxon>Agaricales</taxon>
        <taxon>Agaricineae</taxon>
        <taxon>Agaricaceae</taxon>
        <taxon>Agaricus</taxon>
    </lineage>
</organism>
<dbReference type="AlphaFoldDB" id="A0A8H7F122"/>
<keyword evidence="1" id="KW-0677">Repeat</keyword>
<evidence type="ECO:0000313" key="4">
    <source>
        <dbReference type="EMBL" id="KAF7771701.1"/>
    </source>
</evidence>
<dbReference type="Pfam" id="PF24883">
    <property type="entry name" value="NPHP3_N"/>
    <property type="match status" value="1"/>
</dbReference>
<dbReference type="Proteomes" id="UP000629468">
    <property type="component" value="Unassembled WGS sequence"/>
</dbReference>
<protein>
    <recommendedName>
        <fullName evidence="3">NACHT domain-containing protein</fullName>
    </recommendedName>
</protein>
<feature type="region of interest" description="Disordered" evidence="2">
    <location>
        <begin position="1"/>
        <end position="62"/>
    </location>
</feature>
<proteinExistence type="predicted"/>
<gene>
    <name evidence="4" type="ORF">Agabi119p4_6012</name>
</gene>
<dbReference type="PANTHER" id="PTHR10039:SF5">
    <property type="entry name" value="NACHT DOMAIN-CONTAINING PROTEIN"/>
    <property type="match status" value="1"/>
</dbReference>
<feature type="domain" description="NACHT" evidence="3">
    <location>
        <begin position="208"/>
        <end position="354"/>
    </location>
</feature>
<sequence length="863" mass="96671">MSDDKSSPSYSSGHDPLDDRQTSSPTTGGLIPVAGYPPVLPFSNSQPIPTTQPSSSIHQFQDCSSAQISTQLSSAQFAQSKPQSIHGSQPSVNIHQLGQSIYQNYSVHQQPAHPLPLAPGGALTPQSTTYHSQGMFNGSHHFTLEGGTFIDNSTTADNFMEKLLQHTIIGAEFDSSDRDPPPRCHPGTRLAILQRCLEFIIQCLNEGKLRWVVGPAGVGKSAVMQIVAEKVPDGVIFASVFLSVNGRQDGAKTIVTVAYQFAVKCEQYHHFIRHEITKDPSLVRKTLSVQFQKFIIEPFVNRRLFDPSHQFLVLIDGLDECDNPRIQQELLGLISNFCISYPTSPIAWIVASRPEPHITSFFADVNIAPAYTKEEMVIDSEEAYEDVQRYLRNELKSIQLAYPTLQRKRQWPSEHEFTQIATAAAGLFAYASTVIRYIGDPYYGDPASQLEEVLAAIAAGPMDGALGTNGPLVQLDALYKRILSKIPDKIMVHTRKILLLCLGSDWSGEPFRVQCNLLGLTEDAAFSAIRHLHAVVKLFDSEKADDEPLEFLHKSFEDYICDFKRSGFSDYVRSEARDLAARVSFRIIEEVPNVDGAVGDGFPCGATGYLREGPDNCNTISLSWPGDERFTMEDKELRFKLYTDAMETISSKFKYISTFQTMSCFQVLTTRFVAPGYFFPFDKLRRCAFGKLRSNLAELGKFTQVPLRALDYAAICGEMYFQFEGPVSETGVEIPDPWKSSCRHRKKLDVIDSQRRLWSTYVYRYRISTADQAPADIPRFNIAAVNKSHLRCLSYYTSDCVRCDYCLQRLARQFVNNPDQVATVFTDSTEMCYVEVVFVDPGDGVSEWKYQFLHSGLPTCIDT</sequence>
<dbReference type="Gene3D" id="3.40.50.300">
    <property type="entry name" value="P-loop containing nucleotide triphosphate hydrolases"/>
    <property type="match status" value="1"/>
</dbReference>
<dbReference type="EMBL" id="JABXXO010000008">
    <property type="protein sequence ID" value="KAF7771701.1"/>
    <property type="molecule type" value="Genomic_DNA"/>
</dbReference>
<name>A0A8H7F122_AGABI</name>
<dbReference type="PROSITE" id="PS50837">
    <property type="entry name" value="NACHT"/>
    <property type="match status" value="1"/>
</dbReference>
<dbReference type="SUPFAM" id="SSF52540">
    <property type="entry name" value="P-loop containing nucleoside triphosphate hydrolases"/>
    <property type="match status" value="1"/>
</dbReference>
<comment type="caution">
    <text evidence="4">The sequence shown here is derived from an EMBL/GenBank/DDBJ whole genome shotgun (WGS) entry which is preliminary data.</text>
</comment>
<accession>A0A8H7F122</accession>
<evidence type="ECO:0000256" key="1">
    <source>
        <dbReference type="ARBA" id="ARBA00022737"/>
    </source>
</evidence>
<dbReference type="PANTHER" id="PTHR10039">
    <property type="entry name" value="AMELOGENIN"/>
    <property type="match status" value="1"/>
</dbReference>
<dbReference type="InterPro" id="IPR027417">
    <property type="entry name" value="P-loop_NTPase"/>
</dbReference>
<evidence type="ECO:0000259" key="3">
    <source>
        <dbReference type="PROSITE" id="PS50837"/>
    </source>
</evidence>